<dbReference type="AlphaFoldDB" id="A0A9X3E7N7"/>
<sequence length="364" mass="38522">MGKSFFEIQKNRLRLFLILVTFLAASVILSANISASSLTKVYDTKIVKVTTDDTGDWTIKGTTKAPSGTKVYATTTVKSDESYGTNSGSNLDQTTWSKVKHGKFTISVEPLTLSDSTSYKAGKKFKVYIFAAKGGIKSFIDSNSTKPLSNKSMQKVSKTVTKQTLVLTKSQAKYLNNLGSDSSNSYSSSSSDSSLSGEAKDLATGSWKAGTDFKAGYYKITSTGGSGNLTSDNGAVDVNAILGQSIDNDLGQVDSYTAFLTKGTTLNISGMQGVHLEPLNINASFDLSNVTAGDYLVGTSIPAGRYTITAIQGSGNVMSEGGSLNEVMGTTTDTDLGQVTNTTVTLHKNEILSTSLEQISLTKQ</sequence>
<dbReference type="EMBL" id="QVOQ01000005">
    <property type="protein sequence ID" value="MCX7578173.1"/>
    <property type="molecule type" value="Genomic_DNA"/>
</dbReference>
<evidence type="ECO:0000313" key="2">
    <source>
        <dbReference type="Proteomes" id="UP001080333"/>
    </source>
</evidence>
<evidence type="ECO:0000313" key="1">
    <source>
        <dbReference type="EMBL" id="MCX7578173.1"/>
    </source>
</evidence>
<accession>A0A9X3E7N7</accession>
<proteinExistence type="predicted"/>
<dbReference type="RefSeq" id="WP_267286859.1">
    <property type="nucleotide sequence ID" value="NZ_QVOQ01000005.1"/>
</dbReference>
<reference evidence="1" key="1">
    <citation type="submission" date="2018-08" db="EMBL/GenBank/DDBJ databases">
        <title>Draft genome sequences of Leuconostoc spp. and Weissella spp. with biocontrol potential.</title>
        <authorList>
            <person name="Lo R."/>
            <person name="Ho V.T.T."/>
            <person name="Turner M.S."/>
        </authorList>
    </citation>
    <scope>NUCLEOTIDE SEQUENCE</scope>
    <source>
        <strain evidence="1">156</strain>
    </source>
</reference>
<protein>
    <submittedName>
        <fullName evidence="1">Uncharacterized protein</fullName>
    </submittedName>
</protein>
<comment type="caution">
    <text evidence="1">The sequence shown here is derived from an EMBL/GenBank/DDBJ whole genome shotgun (WGS) entry which is preliminary data.</text>
</comment>
<dbReference type="Proteomes" id="UP001080333">
    <property type="component" value="Unassembled WGS sequence"/>
</dbReference>
<name>A0A9X3E7N7_9LACO</name>
<organism evidence="1 2">
    <name type="scientific">Leuconostoc falkenbergense</name>
    <dbReference type="NCBI Taxonomy" id="2766470"/>
    <lineage>
        <taxon>Bacteria</taxon>
        <taxon>Bacillati</taxon>
        <taxon>Bacillota</taxon>
        <taxon>Bacilli</taxon>
        <taxon>Lactobacillales</taxon>
        <taxon>Lactobacillaceae</taxon>
        <taxon>Leuconostoc</taxon>
    </lineage>
</organism>
<gene>
    <name evidence="1" type="ORF">D0502_01995</name>
</gene>